<protein>
    <recommendedName>
        <fullName evidence="7">ATP synthase subunit delta</fullName>
    </recommendedName>
    <alternativeName>
        <fullName evidence="7">ATP synthase F(1) sector subunit delta</fullName>
    </alternativeName>
    <alternativeName>
        <fullName evidence="7">F-type ATPase subunit delta</fullName>
        <shortName evidence="7">F-ATPase subunit delta</shortName>
    </alternativeName>
</protein>
<keyword evidence="4 7" id="KW-0406">Ion transport</keyword>
<dbReference type="HAMAP" id="MF_01416">
    <property type="entry name" value="ATP_synth_delta_bact"/>
    <property type="match status" value="1"/>
</dbReference>
<evidence type="ECO:0000256" key="5">
    <source>
        <dbReference type="ARBA" id="ARBA00023136"/>
    </source>
</evidence>
<comment type="function">
    <text evidence="7">This protein is part of the stalk that links CF(0) to CF(1). It either transmits conformational changes from CF(0) to CF(1) or is implicated in proton conduction.</text>
</comment>
<dbReference type="EMBL" id="CP012328">
    <property type="protein sequence ID" value="AKU79294.1"/>
    <property type="molecule type" value="Genomic_DNA"/>
</dbReference>
<dbReference type="InterPro" id="IPR000711">
    <property type="entry name" value="ATPase_OSCP/dsu"/>
</dbReference>
<dbReference type="KEGG" id="stur:STURON_0048"/>
<dbReference type="STRING" id="216946.STURO_v1c00480"/>
<dbReference type="Pfam" id="PF00213">
    <property type="entry name" value="OSCP"/>
    <property type="match status" value="1"/>
</dbReference>
<dbReference type="OrthoDB" id="389583at2"/>
<dbReference type="NCBIfam" id="NF009975">
    <property type="entry name" value="PRK13436.1"/>
    <property type="match status" value="1"/>
</dbReference>
<dbReference type="PRINTS" id="PR00125">
    <property type="entry name" value="ATPASEDELTA"/>
</dbReference>
<keyword evidence="5 7" id="KW-0472">Membrane</keyword>
<keyword evidence="2 7" id="KW-0813">Transport</keyword>
<comment type="similarity">
    <text evidence="7">Belongs to the ATPase delta chain family.</text>
</comment>
<dbReference type="GO" id="GO:0005886">
    <property type="term" value="C:plasma membrane"/>
    <property type="evidence" value="ECO:0007669"/>
    <property type="project" value="UniProtKB-SubCell"/>
</dbReference>
<keyword evidence="7" id="KW-1003">Cell membrane</keyword>
<keyword evidence="3 7" id="KW-0375">Hydrogen ion transport</keyword>
<evidence type="ECO:0000256" key="7">
    <source>
        <dbReference type="HAMAP-Rule" id="MF_01416"/>
    </source>
</evidence>
<evidence type="ECO:0000256" key="6">
    <source>
        <dbReference type="ARBA" id="ARBA00023310"/>
    </source>
</evidence>
<dbReference type="AlphaFoldDB" id="A0A0K1P553"/>
<dbReference type="GO" id="GO:0045259">
    <property type="term" value="C:proton-transporting ATP synthase complex"/>
    <property type="evidence" value="ECO:0007669"/>
    <property type="project" value="UniProtKB-KW"/>
</dbReference>
<gene>
    <name evidence="7 8" type="primary">atpH</name>
    <name evidence="8" type="ORF">STURON_0048</name>
</gene>
<evidence type="ECO:0000256" key="3">
    <source>
        <dbReference type="ARBA" id="ARBA00022781"/>
    </source>
</evidence>
<dbReference type="Proteomes" id="UP000067243">
    <property type="component" value="Chromosome"/>
</dbReference>
<name>A0A0K1P553_9MOLU</name>
<dbReference type="PATRIC" id="fig|216946.3.peg.48"/>
<reference evidence="8 9" key="1">
    <citation type="journal article" date="2015" name="Genome Announc.">
        <title>Complete Genome Sequence of Spiroplasma turonicum Strain Tab4cT, a Parasite of a Horse Fly, Haematopota sp. (Diptera: Tabanidae).</title>
        <authorList>
            <person name="Davis R.E."/>
            <person name="Shao J."/>
            <person name="Zhao Y."/>
            <person name="Gasparich G.E."/>
            <person name="Gaynor B.J."/>
            <person name="Donofrio N."/>
        </authorList>
    </citation>
    <scope>NUCLEOTIDE SEQUENCE [LARGE SCALE GENOMIC DNA]</scope>
    <source>
        <strain evidence="8 9">Tab4c</strain>
    </source>
</reference>
<comment type="function">
    <text evidence="7">F(1)F(0) ATP synthase produces ATP from ADP in the presence of a proton or sodium gradient. F-type ATPases consist of two structural domains, F(1) containing the extramembraneous catalytic core and F(0) containing the membrane proton channel, linked together by a central stalk and a peripheral stalk. During catalysis, ATP synthesis in the catalytic domain of F(1) is coupled via a rotary mechanism of the central stalk subunits to proton translocation.</text>
</comment>
<accession>A0A0K1P553</accession>
<dbReference type="Gene3D" id="1.10.520.20">
    <property type="entry name" value="N-terminal domain of the delta subunit of the F1F0-ATP synthase"/>
    <property type="match status" value="1"/>
</dbReference>
<proteinExistence type="inferred from homology"/>
<dbReference type="GO" id="GO:0046933">
    <property type="term" value="F:proton-transporting ATP synthase activity, rotational mechanism"/>
    <property type="evidence" value="ECO:0007669"/>
    <property type="project" value="UniProtKB-UniRule"/>
</dbReference>
<evidence type="ECO:0000256" key="4">
    <source>
        <dbReference type="ARBA" id="ARBA00023065"/>
    </source>
</evidence>
<dbReference type="SUPFAM" id="SSF47928">
    <property type="entry name" value="N-terminal domain of the delta subunit of the F1F0-ATP synthase"/>
    <property type="match status" value="1"/>
</dbReference>
<sequence length="181" mass="21137">MENQSVIHNWATALSEIARETNKLDVYIDNLKDLLNLFENNYEFEKFFSNSFINEKDRELIIDKTLKDSFDINIVNAIKLMIKRKVFGSIQPIFKYALKQIWEYKKIEHGIIYSSFELPSNTISMIEKKLSSKLGKTVNFENIIDKDIIAGIVVEVANKSYDFSVKGKIEDMKVKIKENRN</sequence>
<dbReference type="RefSeq" id="WP_075047910.1">
    <property type="nucleotide sequence ID" value="NZ_CP012328.1"/>
</dbReference>
<keyword evidence="7" id="KW-0139">CF(1)</keyword>
<dbReference type="InterPro" id="IPR026015">
    <property type="entry name" value="ATP_synth_OSCP/delta_N_sf"/>
</dbReference>
<dbReference type="NCBIfam" id="TIGR01145">
    <property type="entry name" value="ATP_synt_delta"/>
    <property type="match status" value="1"/>
</dbReference>
<keyword evidence="9" id="KW-1185">Reference proteome</keyword>
<evidence type="ECO:0000313" key="9">
    <source>
        <dbReference type="Proteomes" id="UP000067243"/>
    </source>
</evidence>
<evidence type="ECO:0000313" key="8">
    <source>
        <dbReference type="EMBL" id="AKU79294.1"/>
    </source>
</evidence>
<evidence type="ECO:0000256" key="2">
    <source>
        <dbReference type="ARBA" id="ARBA00022448"/>
    </source>
</evidence>
<dbReference type="PANTHER" id="PTHR11910">
    <property type="entry name" value="ATP SYNTHASE DELTA CHAIN"/>
    <property type="match status" value="1"/>
</dbReference>
<evidence type="ECO:0000256" key="1">
    <source>
        <dbReference type="ARBA" id="ARBA00004370"/>
    </source>
</evidence>
<organism evidence="8 9">
    <name type="scientific">Spiroplasma turonicum</name>
    <dbReference type="NCBI Taxonomy" id="216946"/>
    <lineage>
        <taxon>Bacteria</taxon>
        <taxon>Bacillati</taxon>
        <taxon>Mycoplasmatota</taxon>
        <taxon>Mollicutes</taxon>
        <taxon>Entomoplasmatales</taxon>
        <taxon>Spiroplasmataceae</taxon>
        <taxon>Spiroplasma</taxon>
    </lineage>
</organism>
<keyword evidence="6 7" id="KW-0066">ATP synthesis</keyword>
<comment type="subcellular location">
    <subcellularLocation>
        <location evidence="7">Cell membrane</location>
        <topology evidence="7">Peripheral membrane protein</topology>
    </subcellularLocation>
    <subcellularLocation>
        <location evidence="1">Membrane</location>
    </subcellularLocation>
</comment>